<protein>
    <submittedName>
        <fullName evidence="1">Uncharacterized protein</fullName>
    </submittedName>
</protein>
<gene>
    <name evidence="1" type="ORF">AMTR_s00010p00037910</name>
</gene>
<evidence type="ECO:0000313" key="2">
    <source>
        <dbReference type="Proteomes" id="UP000017836"/>
    </source>
</evidence>
<dbReference type="AlphaFoldDB" id="W1NFS4"/>
<dbReference type="HOGENOM" id="CLU_2500908_0_0_1"/>
<proteinExistence type="predicted"/>
<evidence type="ECO:0000313" key="1">
    <source>
        <dbReference type="EMBL" id="ERM94044.1"/>
    </source>
</evidence>
<organism evidence="1 2">
    <name type="scientific">Amborella trichopoda</name>
    <dbReference type="NCBI Taxonomy" id="13333"/>
    <lineage>
        <taxon>Eukaryota</taxon>
        <taxon>Viridiplantae</taxon>
        <taxon>Streptophyta</taxon>
        <taxon>Embryophyta</taxon>
        <taxon>Tracheophyta</taxon>
        <taxon>Spermatophyta</taxon>
        <taxon>Magnoliopsida</taxon>
        <taxon>Amborellales</taxon>
        <taxon>Amborellaceae</taxon>
        <taxon>Amborella</taxon>
    </lineage>
</organism>
<dbReference type="Gramene" id="ERM94044">
    <property type="protein sequence ID" value="ERM94044"/>
    <property type="gene ID" value="AMTR_s00010p00037910"/>
</dbReference>
<dbReference type="Proteomes" id="UP000017836">
    <property type="component" value="Unassembled WGS sequence"/>
</dbReference>
<dbReference type="EMBL" id="KI397513">
    <property type="protein sequence ID" value="ERM94044.1"/>
    <property type="molecule type" value="Genomic_DNA"/>
</dbReference>
<sequence>MDAIESSFACSFGEGKRGTQAIEVDSEGSFLRQEWGPPASSSSSPSAVFRSCGLGLAGCRFPFPGTHIPALIKSQAWVLLDLAQSQ</sequence>
<reference evidence="2" key="1">
    <citation type="journal article" date="2013" name="Science">
        <title>The Amborella genome and the evolution of flowering plants.</title>
        <authorList>
            <consortium name="Amborella Genome Project"/>
        </authorList>
    </citation>
    <scope>NUCLEOTIDE SEQUENCE [LARGE SCALE GENOMIC DNA]</scope>
</reference>
<name>W1NFS4_AMBTC</name>
<accession>W1NFS4</accession>
<keyword evidence="2" id="KW-1185">Reference proteome</keyword>